<dbReference type="RefSeq" id="WP_140923963.1">
    <property type="nucleotide sequence ID" value="NZ_QUBF01000002.1"/>
</dbReference>
<dbReference type="GeneID" id="58107980"/>
<protein>
    <submittedName>
        <fullName evidence="1">ATP-binding protein</fullName>
    </submittedName>
</protein>
<comment type="caution">
    <text evidence="1">The sequence shown here is derived from an EMBL/GenBank/DDBJ whole genome shotgun (WGS) entry which is preliminary data.</text>
</comment>
<keyword evidence="1" id="KW-0067">ATP-binding</keyword>
<dbReference type="Proteomes" id="UP000784700">
    <property type="component" value="Unassembled WGS sequence"/>
</dbReference>
<keyword evidence="1" id="KW-0547">Nucleotide-binding</keyword>
<dbReference type="InterPro" id="IPR027417">
    <property type="entry name" value="P-loop_NTPase"/>
</dbReference>
<dbReference type="Gene3D" id="3.40.50.300">
    <property type="entry name" value="P-loop containing nucleotide triphosphate hydrolases"/>
    <property type="match status" value="1"/>
</dbReference>
<organism evidence="1 2">
    <name type="scientific">Apilactobacillus micheneri</name>
    <dbReference type="NCBI Taxonomy" id="1899430"/>
    <lineage>
        <taxon>Bacteria</taxon>
        <taxon>Bacillati</taxon>
        <taxon>Bacillota</taxon>
        <taxon>Bacilli</taxon>
        <taxon>Lactobacillales</taxon>
        <taxon>Lactobacillaceae</taxon>
        <taxon>Apilactobacillus</taxon>
    </lineage>
</organism>
<reference evidence="1" key="1">
    <citation type="submission" date="2018-08" db="EMBL/GenBank/DDBJ databases">
        <title>Comparative genomics of wild bee and flower associated Lactobacillus reveals potential adaptation to the bee host.</title>
        <authorList>
            <person name="Vuong H.Q."/>
            <person name="Mcfrederick Q.S."/>
        </authorList>
    </citation>
    <scope>NUCLEOTIDE SEQUENCE</scope>
    <source>
        <strain evidence="1">HV_63</strain>
    </source>
</reference>
<proteinExistence type="predicted"/>
<sequence length="385" mass="43724">MALGYQDTLSAVNIILNSNNVPSIVGEAGVGKSALVEDLANRNNAKLFTTVVSLSEKGDLSIPVPPLTDKSFINTKGYGTLADVQYGYSHTLIEIIKYAEQNPHTNIYWFLDEFNRGSNGVQSELMNLVLQRQINSLKLPKQVKIIIAENPDSTMNGFEDSEYSVFSSDSAIKDRTTRIVMDVNVSDWLLWAKSKNNQAQQNINSAVIKYIENNQNMLIINNSDNDINPTPRAWKRVSDIIEIPEYENVSYDIKFDLIAGNVGSEVASNFLYFIKNYFNSLSIDQMFNDDFPKVLKRFEQLDEFKKNKLLEQMINKVVEWEPRIAKRVDSLLDELSPDGRYGIAIYVANNTEVLQSIYAKINDVSNNDIKALYTHFQNIILSIYR</sequence>
<evidence type="ECO:0000313" key="2">
    <source>
        <dbReference type="Proteomes" id="UP000784700"/>
    </source>
</evidence>
<evidence type="ECO:0000313" key="1">
    <source>
        <dbReference type="EMBL" id="TPR45016.1"/>
    </source>
</evidence>
<dbReference type="AlphaFoldDB" id="A0A9Q8MTW8"/>
<dbReference type="SUPFAM" id="SSF52540">
    <property type="entry name" value="P-loop containing nucleoside triphosphate hydrolases"/>
    <property type="match status" value="1"/>
</dbReference>
<accession>A0A9Q8MTW8</accession>
<gene>
    <name evidence="1" type="ORF">DY130_02155</name>
</gene>
<dbReference type="GO" id="GO:0005524">
    <property type="term" value="F:ATP binding"/>
    <property type="evidence" value="ECO:0007669"/>
    <property type="project" value="UniProtKB-KW"/>
</dbReference>
<name>A0A9Q8MTW8_9LACO</name>
<dbReference type="EMBL" id="QUBG01000002">
    <property type="protein sequence ID" value="TPR45016.1"/>
    <property type="molecule type" value="Genomic_DNA"/>
</dbReference>